<dbReference type="AlphaFoldDB" id="A0A2X4WLM6"/>
<evidence type="ECO:0000313" key="1">
    <source>
        <dbReference type="EMBL" id="SQI59582.1"/>
    </source>
</evidence>
<dbReference type="RefSeq" id="WP_066139011.1">
    <property type="nucleotide sequence ID" value="NZ_CBCSGM010000001.1"/>
</dbReference>
<organism evidence="1 2">
    <name type="scientific">Lederbergia lenta</name>
    <name type="common">Bacillus lentus</name>
    <dbReference type="NCBI Taxonomy" id="1467"/>
    <lineage>
        <taxon>Bacteria</taxon>
        <taxon>Bacillati</taxon>
        <taxon>Bacillota</taxon>
        <taxon>Bacilli</taxon>
        <taxon>Bacillales</taxon>
        <taxon>Bacillaceae</taxon>
        <taxon>Lederbergia</taxon>
    </lineage>
</organism>
<dbReference type="EMBL" id="LS483476">
    <property type="protein sequence ID" value="SQI59582.1"/>
    <property type="molecule type" value="Genomic_DNA"/>
</dbReference>
<sequence>MKTLELIFETAEGKTARISIDNPQDQLDAEQVKTAMESMISANVFTDSNGDSYESYKGARLIERSVTELEIN</sequence>
<reference evidence="1 2" key="1">
    <citation type="submission" date="2018-06" db="EMBL/GenBank/DDBJ databases">
        <authorList>
            <consortium name="Pathogen Informatics"/>
            <person name="Doyle S."/>
        </authorList>
    </citation>
    <scope>NUCLEOTIDE SEQUENCE [LARGE SCALE GENOMIC DNA]</scope>
    <source>
        <strain evidence="1 2">NCTC4824</strain>
    </source>
</reference>
<dbReference type="InterPro" id="IPR021321">
    <property type="entry name" value="DUF2922"/>
</dbReference>
<keyword evidence="2" id="KW-1185">Reference proteome</keyword>
<proteinExistence type="predicted"/>
<dbReference type="Proteomes" id="UP000249134">
    <property type="component" value="Chromosome 1"/>
</dbReference>
<evidence type="ECO:0000313" key="2">
    <source>
        <dbReference type="Proteomes" id="UP000249134"/>
    </source>
</evidence>
<name>A0A2X4WLM6_LEDLE</name>
<dbReference type="Pfam" id="PF11148">
    <property type="entry name" value="DUF2922"/>
    <property type="match status" value="1"/>
</dbReference>
<protein>
    <submittedName>
        <fullName evidence="1">Protein of uncharacterized function (DUF2922)</fullName>
    </submittedName>
</protein>
<accession>A0A2X4WLM6</accession>
<gene>
    <name evidence="1" type="ORF">NCTC4824_02416</name>
</gene>
<dbReference type="KEGG" id="blen:NCTC4824_02416"/>